<keyword evidence="4 9" id="KW-0863">Zinc-finger</keyword>
<reference evidence="11" key="1">
    <citation type="submission" date="2016-11" db="UniProtKB">
        <authorList>
            <consortium name="WormBaseParasite"/>
        </authorList>
    </citation>
    <scope>IDENTIFICATION</scope>
    <source>
        <strain evidence="11">pt0022</strain>
    </source>
</reference>
<name>A0A1I8EJJ6_WUCBA</name>
<evidence type="ECO:0000256" key="3">
    <source>
        <dbReference type="ARBA" id="ARBA00022723"/>
    </source>
</evidence>
<comment type="function">
    <text evidence="9">Ubiquitin ligase protein which is a component of the N-end rule pathway. Recognizes and binds to proteins bearing specific N-terminal residues that are destabilizing according to the N-end rule, leading to their ubiquitination and subsequent degradation.</text>
</comment>
<dbReference type="STRING" id="6293.A0A1I8EJJ6"/>
<comment type="similarity">
    <text evidence="7 9">Belongs to the E3 ubiquitin-protein ligase UBR1-like family.</text>
</comment>
<dbReference type="GO" id="GO:0000151">
    <property type="term" value="C:ubiquitin ligase complex"/>
    <property type="evidence" value="ECO:0007669"/>
    <property type="project" value="TreeGrafter"/>
</dbReference>
<dbReference type="GO" id="GO:0071596">
    <property type="term" value="P:ubiquitin-dependent protein catabolic process via the N-end rule pathway"/>
    <property type="evidence" value="ECO:0007669"/>
    <property type="project" value="UniProtKB-UniRule"/>
</dbReference>
<dbReference type="PANTHER" id="PTHR21497">
    <property type="entry name" value="UBIQUITIN LIGASE E3 ALPHA-RELATED"/>
    <property type="match status" value="1"/>
</dbReference>
<evidence type="ECO:0000256" key="6">
    <source>
        <dbReference type="ARBA" id="ARBA00022833"/>
    </source>
</evidence>
<evidence type="ECO:0000256" key="9">
    <source>
        <dbReference type="RuleBase" id="RU366018"/>
    </source>
</evidence>
<evidence type="ECO:0000256" key="4">
    <source>
        <dbReference type="ARBA" id="ARBA00022771"/>
    </source>
</evidence>
<dbReference type="UniPathway" id="UPA00143"/>
<dbReference type="Gene3D" id="2.10.110.30">
    <property type="match status" value="1"/>
</dbReference>
<evidence type="ECO:0000256" key="8">
    <source>
        <dbReference type="PROSITE-ProRule" id="PRU00508"/>
    </source>
</evidence>
<dbReference type="InterPro" id="IPR039164">
    <property type="entry name" value="UBR1-like"/>
</dbReference>
<feature type="domain" description="UBR-type" evidence="10">
    <location>
        <begin position="127"/>
        <end position="198"/>
    </location>
</feature>
<proteinExistence type="inferred from homology"/>
<evidence type="ECO:0000256" key="1">
    <source>
        <dbReference type="ARBA" id="ARBA00000900"/>
    </source>
</evidence>
<dbReference type="FunFam" id="2.10.110.30:FF:000001">
    <property type="entry name" value="E3 ubiquitin-protein ligase UBR2 isoform 1"/>
    <property type="match status" value="1"/>
</dbReference>
<dbReference type="GO" id="GO:0016567">
    <property type="term" value="P:protein ubiquitination"/>
    <property type="evidence" value="ECO:0007669"/>
    <property type="project" value="UniProtKB-UniRule"/>
</dbReference>
<dbReference type="PANTHER" id="PTHR21497:SF24">
    <property type="entry name" value="E3 UBIQUITIN-PROTEIN LIGASE UBR1"/>
    <property type="match status" value="1"/>
</dbReference>
<accession>A0A1I8EJJ6</accession>
<dbReference type="PROSITE" id="PS51157">
    <property type="entry name" value="ZF_UBR"/>
    <property type="match status" value="1"/>
</dbReference>
<comment type="catalytic activity">
    <reaction evidence="1 9">
        <text>S-ubiquitinyl-[E2 ubiquitin-conjugating enzyme]-L-cysteine + [acceptor protein]-L-lysine = [E2 ubiquitin-conjugating enzyme]-L-cysteine + N(6)-ubiquitinyl-[acceptor protein]-L-lysine.</text>
        <dbReference type="EC" id="2.3.2.27"/>
    </reaction>
</comment>
<evidence type="ECO:0000313" key="11">
    <source>
        <dbReference type="WBParaSite" id="maker-PairedContig_2603-snap-gene-0.10-mRNA-1"/>
    </source>
</evidence>
<dbReference type="InterPro" id="IPR003126">
    <property type="entry name" value="Znf_UBR"/>
</dbReference>
<evidence type="ECO:0000256" key="5">
    <source>
        <dbReference type="ARBA" id="ARBA00022786"/>
    </source>
</evidence>
<keyword evidence="6 9" id="KW-0862">Zinc</keyword>
<dbReference type="GO" id="GO:0061630">
    <property type="term" value="F:ubiquitin protein ligase activity"/>
    <property type="evidence" value="ECO:0007669"/>
    <property type="project" value="UniProtKB-UniRule"/>
</dbReference>
<evidence type="ECO:0000256" key="2">
    <source>
        <dbReference type="ARBA" id="ARBA00022679"/>
    </source>
</evidence>
<organism evidence="11">
    <name type="scientific">Wuchereria bancrofti</name>
    <dbReference type="NCBI Taxonomy" id="6293"/>
    <lineage>
        <taxon>Eukaryota</taxon>
        <taxon>Metazoa</taxon>
        <taxon>Ecdysozoa</taxon>
        <taxon>Nematoda</taxon>
        <taxon>Chromadorea</taxon>
        <taxon>Rhabditida</taxon>
        <taxon>Spirurina</taxon>
        <taxon>Spiruromorpha</taxon>
        <taxon>Filarioidea</taxon>
        <taxon>Onchocercidae</taxon>
        <taxon>Wuchereria</taxon>
    </lineage>
</organism>
<dbReference type="EC" id="2.3.2.27" evidence="9"/>
<protein>
    <recommendedName>
        <fullName evidence="9">E3 ubiquitin-protein ligase</fullName>
        <ecNumber evidence="9">2.3.2.27</ecNumber>
    </recommendedName>
</protein>
<dbReference type="WBParaSite" id="maker-PairedContig_2603-snap-gene-0.10-mRNA-1">
    <property type="protein sequence ID" value="maker-PairedContig_2603-snap-gene-0.10-mRNA-1"/>
    <property type="gene ID" value="maker-PairedContig_2603-snap-gene-0.10"/>
</dbReference>
<comment type="pathway">
    <text evidence="9">Protein modification; protein ubiquitination.</text>
</comment>
<dbReference type="GO" id="GO:0005737">
    <property type="term" value="C:cytoplasm"/>
    <property type="evidence" value="ECO:0007669"/>
    <property type="project" value="TreeGrafter"/>
</dbReference>
<dbReference type="Pfam" id="PF02207">
    <property type="entry name" value="zf-UBR"/>
    <property type="match status" value="1"/>
</dbReference>
<evidence type="ECO:0000259" key="10">
    <source>
        <dbReference type="PROSITE" id="PS51157"/>
    </source>
</evidence>
<sequence length="251" mass="28455">MQMIDKLISLTRASNWDEVERILVDYWTQQCPLICAPTEDPSFDFKIDDNIFILCKQVALLCYNYTFGLLLIPYPVIQRSGKGLRRSNEKLLHPTACAYCLDKNVGTDLIPLNASYGSKSSANRRSAYCGHVFRGGEATYSCKECACDPTCVICYQCFLNSVHKSHKYRMCASNGNGCCDCGDVEAWKEYPACKLHEIGQNEEQDSEIADVPAEITEQVETRIRSLTRIVLRFSIGIICWLEEKTLPTFLR</sequence>
<keyword evidence="5 9" id="KW-0833">Ubl conjugation pathway</keyword>
<keyword evidence="3 9" id="KW-0479">Metal-binding</keyword>
<dbReference type="AlphaFoldDB" id="A0A1I8EJJ6"/>
<evidence type="ECO:0000256" key="7">
    <source>
        <dbReference type="ARBA" id="ARBA00046341"/>
    </source>
</evidence>
<keyword evidence="2 9" id="KW-0808">Transferase</keyword>
<dbReference type="GO" id="GO:0008270">
    <property type="term" value="F:zinc ion binding"/>
    <property type="evidence" value="ECO:0007669"/>
    <property type="project" value="UniProtKB-UniRule"/>
</dbReference>
<dbReference type="SMART" id="SM00396">
    <property type="entry name" value="ZnF_UBR1"/>
    <property type="match status" value="1"/>
</dbReference>
<feature type="zinc finger region" description="UBR-type" evidence="8">
    <location>
        <begin position="127"/>
        <end position="198"/>
    </location>
</feature>